<evidence type="ECO:0000259" key="15">
    <source>
        <dbReference type="PROSITE" id="PS50001"/>
    </source>
</evidence>
<dbReference type="CDD" id="cd09919">
    <property type="entry name" value="SH2_STAT_family"/>
    <property type="match status" value="1"/>
</dbReference>
<evidence type="ECO:0000256" key="10">
    <source>
        <dbReference type="ARBA" id="ARBA00023159"/>
    </source>
</evidence>
<feature type="transmembrane region" description="Helical" evidence="14">
    <location>
        <begin position="103"/>
        <end position="126"/>
    </location>
</feature>
<dbReference type="PROSITE" id="PS50001">
    <property type="entry name" value="SH2"/>
    <property type="match status" value="1"/>
</dbReference>
<evidence type="ECO:0000256" key="7">
    <source>
        <dbReference type="ARBA" id="ARBA00022999"/>
    </source>
</evidence>
<evidence type="ECO:0000256" key="9">
    <source>
        <dbReference type="ARBA" id="ARBA00023125"/>
    </source>
</evidence>
<proteinExistence type="inferred from homology"/>
<comment type="similarity">
    <text evidence="4">Belongs to the nematode receptor-like protein sre family.</text>
</comment>
<keyword evidence="14" id="KW-1133">Transmembrane helix</keyword>
<dbReference type="GO" id="GO:0007165">
    <property type="term" value="P:signal transduction"/>
    <property type="evidence" value="ECO:0007669"/>
    <property type="project" value="InterPro"/>
</dbReference>
<keyword evidence="6" id="KW-0597">Phosphoprotein</keyword>
<keyword evidence="14" id="KW-0472">Membrane</keyword>
<feature type="transmembrane region" description="Helical" evidence="14">
    <location>
        <begin position="279"/>
        <end position="301"/>
    </location>
</feature>
<accession>A0A1I7RSM4</accession>
<keyword evidence="9" id="KW-0238">DNA-binding</keyword>
<dbReference type="InterPro" id="IPR001217">
    <property type="entry name" value="STAT"/>
</dbReference>
<keyword evidence="8" id="KW-0805">Transcription regulation</keyword>
<keyword evidence="11" id="KW-0804">Transcription</keyword>
<comment type="similarity">
    <text evidence="3">Belongs to the transcription factor STAT family.</text>
</comment>
<dbReference type="WBParaSite" id="BXY_0372800.1">
    <property type="protein sequence ID" value="BXY_0372800.1"/>
    <property type="gene ID" value="BXY_0372800"/>
</dbReference>
<dbReference type="GO" id="GO:0003677">
    <property type="term" value="F:DNA binding"/>
    <property type="evidence" value="ECO:0007669"/>
    <property type="project" value="UniProtKB-KW"/>
</dbReference>
<dbReference type="InterPro" id="IPR057515">
    <property type="entry name" value="STATB_N"/>
</dbReference>
<keyword evidence="14" id="KW-0812">Transmembrane</keyword>
<feature type="transmembrane region" description="Helical" evidence="14">
    <location>
        <begin position="39"/>
        <end position="58"/>
    </location>
</feature>
<evidence type="ECO:0000256" key="2">
    <source>
        <dbReference type="ARBA" id="ARBA00004496"/>
    </source>
</evidence>
<dbReference type="GO" id="GO:0007606">
    <property type="term" value="P:sensory perception of chemical stimulus"/>
    <property type="evidence" value="ECO:0007669"/>
    <property type="project" value="InterPro"/>
</dbReference>
<keyword evidence="5" id="KW-0963">Cytoplasm</keyword>
<feature type="transmembrane region" description="Helical" evidence="14">
    <location>
        <begin position="175"/>
        <end position="197"/>
    </location>
</feature>
<evidence type="ECO:0000256" key="3">
    <source>
        <dbReference type="ARBA" id="ARBA00005586"/>
    </source>
</evidence>
<dbReference type="InterPro" id="IPR000980">
    <property type="entry name" value="SH2"/>
</dbReference>
<dbReference type="SUPFAM" id="SSF49417">
    <property type="entry name" value="p53-like transcription factors"/>
    <property type="match status" value="1"/>
</dbReference>
<feature type="transmembrane region" description="Helical" evidence="14">
    <location>
        <begin position="249"/>
        <end position="267"/>
    </location>
</feature>
<dbReference type="eggNOG" id="KOG1609">
    <property type="taxonomic scope" value="Eukaryota"/>
</dbReference>
<evidence type="ECO:0000256" key="11">
    <source>
        <dbReference type="ARBA" id="ARBA00023163"/>
    </source>
</evidence>
<feature type="transmembrane region" description="Helical" evidence="14">
    <location>
        <begin position="7"/>
        <end position="27"/>
    </location>
</feature>
<feature type="transmembrane region" description="Helical" evidence="14">
    <location>
        <begin position="146"/>
        <end position="163"/>
    </location>
</feature>
<feature type="transmembrane region" description="Helical" evidence="14">
    <location>
        <begin position="70"/>
        <end position="97"/>
    </location>
</feature>
<dbReference type="FunFam" id="2.60.40.630:FF:000006">
    <property type="entry name" value="Signal transducer and activator of transcription b"/>
    <property type="match status" value="1"/>
</dbReference>
<dbReference type="GO" id="GO:0005737">
    <property type="term" value="C:cytoplasm"/>
    <property type="evidence" value="ECO:0007669"/>
    <property type="project" value="UniProtKB-SubCell"/>
</dbReference>
<dbReference type="GO" id="GO:0016020">
    <property type="term" value="C:membrane"/>
    <property type="evidence" value="ECO:0007669"/>
    <property type="project" value="InterPro"/>
</dbReference>
<evidence type="ECO:0000313" key="16">
    <source>
        <dbReference type="Proteomes" id="UP000095284"/>
    </source>
</evidence>
<keyword evidence="10" id="KW-0010">Activator</keyword>
<evidence type="ECO:0000256" key="4">
    <source>
        <dbReference type="ARBA" id="ARBA00006803"/>
    </source>
</evidence>
<reference evidence="17" key="1">
    <citation type="submission" date="2016-11" db="UniProtKB">
        <authorList>
            <consortium name="WormBaseParasite"/>
        </authorList>
    </citation>
    <scope>IDENTIFICATION</scope>
</reference>
<dbReference type="Pfam" id="PF24629">
    <property type="entry name" value="STATB_N"/>
    <property type="match status" value="1"/>
</dbReference>
<organism evidence="16 17">
    <name type="scientific">Bursaphelenchus xylophilus</name>
    <name type="common">Pinewood nematode worm</name>
    <name type="synonym">Aphelenchoides xylophilus</name>
    <dbReference type="NCBI Taxonomy" id="6326"/>
    <lineage>
        <taxon>Eukaryota</taxon>
        <taxon>Metazoa</taxon>
        <taxon>Ecdysozoa</taxon>
        <taxon>Nematoda</taxon>
        <taxon>Chromadorea</taxon>
        <taxon>Rhabditida</taxon>
        <taxon>Tylenchina</taxon>
        <taxon>Tylenchomorpha</taxon>
        <taxon>Aphelenchoidea</taxon>
        <taxon>Aphelenchoididae</taxon>
        <taxon>Bursaphelenchus</taxon>
    </lineage>
</organism>
<sequence>MYRLDEWSMLFTCMPCFQLFPTLQILMDNIGGPLFLTGRIILGISIAFTILFLAFTLCVTRRKGTLHLHFWVIVIKMQVGALVTVIGQFLLLCLALNRDEWLFPLAASLTFMGFYSVTSDFLILAFERLFASAQNLNYEHKKNIQLVILVFMTTLSAFGYMTYCQIFNDPVRIRYLIQLTCLFIASLLITSLIVSHIGSDVISQILRAIELWNKKRYEVAILNKNSYTLSQRFQLVENIKMTRGLRKGIQIFVVVGCVTSVLYAVGYAKYDVLYRELLFGFRALAITIINVGFTISFYVTINSNNLWRKDLIWVFDDVRRRLAPSRVDEHRIPPFKHNINGQEMIVDLGRLKSNLQTMDPSPSSGVYSPDFMDYESDGRASSVSFSAQSPATLAAQNDPIFVMKHNTTAEIYQKFKDDVDIIFSNAVSIKDQSEMLNQLPMILESLISALNDEKQYLMGDVLCNWAIKQQKLTVATLWTQQQNYNLLSVIDTQFEYFGELLEQTLSGLNYLMENFPNRGFEEFHSRVKHITHYFLFYSIIVSKQPPSVVVKCGEAENHRRSRFWFNTEIRILGGRAFNLHKNSENVQVQCFLITDDTAKRLLSNAYHEVYENEEFLIEPPTSVLHSEIHHGLSAKFDDMRVSKKGNLRRDSVATKRYCLCYNVRVTASHGIDLIGKKVSLPFAILVGPKTDVEAKLFLERSFADLVRKPLSDAPTIVSYQDMADALEMKFQSILETPQKSTDTIPLIQPKPFTNNVKHHIIHRLKPDGNAQIALENFMKLPVAEEFCLKRGSTTEGEWKLVPYYEWFFKLAEMLNKYMLQMWNDGLIYGFCGKDEAEHLLNDCTRSTLLIRFSDIEFGKIKVSVKDRTGVVRHHWYDQADLQSRPLSRELLSNNKYGGVEFIYPNYPMEMALGGREKSNTGIRKPRHLQPTPVYFDNQEAAVSNF</sequence>
<evidence type="ECO:0000313" key="17">
    <source>
        <dbReference type="WBParaSite" id="BXY_0372800.1"/>
    </source>
</evidence>
<evidence type="ECO:0000256" key="12">
    <source>
        <dbReference type="ARBA" id="ARBA00023242"/>
    </source>
</evidence>
<dbReference type="GO" id="GO:0005634">
    <property type="term" value="C:nucleus"/>
    <property type="evidence" value="ECO:0007669"/>
    <property type="project" value="UniProtKB-SubCell"/>
</dbReference>
<dbReference type="InterPro" id="IPR008967">
    <property type="entry name" value="p53-like_TF_DNA-bd_sf"/>
</dbReference>
<evidence type="ECO:0000256" key="5">
    <source>
        <dbReference type="ARBA" id="ARBA00022490"/>
    </source>
</evidence>
<keyword evidence="7 13" id="KW-0727">SH2 domain</keyword>
<dbReference type="GO" id="GO:0003700">
    <property type="term" value="F:DNA-binding transcription factor activity"/>
    <property type="evidence" value="ECO:0007669"/>
    <property type="project" value="InterPro"/>
</dbReference>
<dbReference type="AlphaFoldDB" id="A0A1I7RSM4"/>
<evidence type="ECO:0000256" key="8">
    <source>
        <dbReference type="ARBA" id="ARBA00023015"/>
    </source>
</evidence>
<name>A0A1I7RSM4_BURXY</name>
<evidence type="ECO:0000256" key="6">
    <source>
        <dbReference type="ARBA" id="ARBA00022553"/>
    </source>
</evidence>
<dbReference type="InterPro" id="IPR036860">
    <property type="entry name" value="SH2_dom_sf"/>
</dbReference>
<dbReference type="PANTHER" id="PTHR11801">
    <property type="entry name" value="SIGNAL TRANSDUCER AND ACTIVATOR OF TRANSCRIPTION"/>
    <property type="match status" value="1"/>
</dbReference>
<keyword evidence="12" id="KW-0539">Nucleus</keyword>
<dbReference type="Gene3D" id="1.10.238.10">
    <property type="entry name" value="EF-hand"/>
    <property type="match status" value="1"/>
</dbReference>
<dbReference type="Gene3D" id="2.60.40.630">
    <property type="entry name" value="STAT transcription factor, DNA-binding domain"/>
    <property type="match status" value="1"/>
</dbReference>
<protein>
    <submittedName>
        <fullName evidence="17">SH2 domain-containing protein</fullName>
    </submittedName>
</protein>
<evidence type="ECO:0000256" key="1">
    <source>
        <dbReference type="ARBA" id="ARBA00004123"/>
    </source>
</evidence>
<dbReference type="Proteomes" id="UP000095284">
    <property type="component" value="Unplaced"/>
</dbReference>
<dbReference type="SUPFAM" id="SSF55550">
    <property type="entry name" value="SH2 domain"/>
    <property type="match status" value="1"/>
</dbReference>
<dbReference type="Gene3D" id="3.30.505.10">
    <property type="entry name" value="SH2 domain"/>
    <property type="match status" value="1"/>
</dbReference>
<dbReference type="InterPro" id="IPR004151">
    <property type="entry name" value="7TM_GPCR_serpentine_rcpt_Sre"/>
</dbReference>
<dbReference type="Pfam" id="PF03125">
    <property type="entry name" value="Sre"/>
    <property type="match status" value="1"/>
</dbReference>
<feature type="domain" description="SH2" evidence="15">
    <location>
        <begin position="822"/>
        <end position="873"/>
    </location>
</feature>
<evidence type="ECO:0000256" key="13">
    <source>
        <dbReference type="PROSITE-ProRule" id="PRU00191"/>
    </source>
</evidence>
<dbReference type="InterPro" id="IPR012345">
    <property type="entry name" value="STAT_TF_DNA-bd_N"/>
</dbReference>
<evidence type="ECO:0000256" key="14">
    <source>
        <dbReference type="SAM" id="Phobius"/>
    </source>
</evidence>
<comment type="subcellular location">
    <subcellularLocation>
        <location evidence="2">Cytoplasm</location>
    </subcellularLocation>
    <subcellularLocation>
        <location evidence="1">Nucleus</location>
    </subcellularLocation>
</comment>